<dbReference type="InterPro" id="IPR000300">
    <property type="entry name" value="IPPc"/>
</dbReference>
<organism evidence="4 5">
    <name type="scientific">Tetradesmus obliquus</name>
    <name type="common">Green alga</name>
    <name type="synonym">Acutodesmus obliquus</name>
    <dbReference type="NCBI Taxonomy" id="3088"/>
    <lineage>
        <taxon>Eukaryota</taxon>
        <taxon>Viridiplantae</taxon>
        <taxon>Chlorophyta</taxon>
        <taxon>core chlorophytes</taxon>
        <taxon>Chlorophyceae</taxon>
        <taxon>CS clade</taxon>
        <taxon>Sphaeropleales</taxon>
        <taxon>Scenedesmaceae</taxon>
        <taxon>Tetradesmus</taxon>
    </lineage>
</organism>
<dbReference type="PANTHER" id="PTHR11200:SF291">
    <property type="entry name" value="INOSITOL 5-PHOSPHATASE"/>
    <property type="match status" value="1"/>
</dbReference>
<reference evidence="4 5" key="1">
    <citation type="submission" date="2023-05" db="EMBL/GenBank/DDBJ databases">
        <title>A 100% complete, gapless, phased diploid assembly of the Scenedesmus obliquus UTEX 3031 genome.</title>
        <authorList>
            <person name="Biondi T.C."/>
            <person name="Hanschen E.R."/>
            <person name="Kwon T."/>
            <person name="Eng W."/>
            <person name="Kruse C.P.S."/>
            <person name="Koehler S.I."/>
            <person name="Kunde Y."/>
            <person name="Gleasner C.D."/>
            <person name="You Mak K.T."/>
            <person name="Polle J."/>
            <person name="Hovde B.T."/>
            <person name="Starkenburg S.R."/>
        </authorList>
    </citation>
    <scope>NUCLEOTIDE SEQUENCE [LARGE SCALE GENOMIC DNA]</scope>
    <source>
        <strain evidence="4 5">DOE0152z</strain>
    </source>
</reference>
<gene>
    <name evidence="4" type="ORF">OEZ85_010391</name>
</gene>
<accession>A0ABY8TRV6</accession>
<evidence type="ECO:0000256" key="2">
    <source>
        <dbReference type="SAM" id="MobiDB-lite"/>
    </source>
</evidence>
<dbReference type="EMBL" id="CP126209">
    <property type="protein sequence ID" value="WIA10188.1"/>
    <property type="molecule type" value="Genomic_DNA"/>
</dbReference>
<comment type="similarity">
    <text evidence="1">Belongs to the inositol polyphosphate 5-phosphatase family.</text>
</comment>
<feature type="compositionally biased region" description="Basic and acidic residues" evidence="2">
    <location>
        <begin position="269"/>
        <end position="282"/>
    </location>
</feature>
<evidence type="ECO:0000259" key="3">
    <source>
        <dbReference type="SMART" id="SM00128"/>
    </source>
</evidence>
<sequence length="990" mass="103617">MTETVFAADVPQQAASAGLRKPSAGWKKVQQGVLKPVPPDDADSFVGDKVLNVPSIIAQHSVPAAVPAPTPPRLAIMIHGVRNLPLPAGSSSSSSSSSSQLRMYAKAAVHLPGQLPASSSKAKTHPTRMVQQGAVWNSLLQLSPEQPQQMVLSISLKHKQLLTNTSVVWGVASLPLSEVVACPGTWGERQQLQLHGHRLAGKGATLEVQLFLSTEHISGPLSVLAATWNVGNALPPPVEQLREQWLRGAAESQHHLVVVGAQECNYTKDARMSRRCSNRQERTASSSPTHNGIAEEAAAESKAAADTGVAGVAAAETLGSQTESPGLQGDAPEGPSGVLGGSDGAADDAVAGSSDDDDAHAMGAAHGTSGRQQQQRVLPAVAITASGRSSSQGGALSPTAGAAAAAAAAESEAEVQRASSAQSKTAALRSYLFEQVDSAAAWERHIAAALGSKYWLVQSKHMFQTRILLFARVDVVPYISSISAAFEATGIGHVGLNKGGAAVSLKLDDTHLAFVASHLAAHQSKTQQRNADVAEIAANLKLLPQAQRQRGAVHKPDVGTGFHHLVWLGDLNYRLDWGQQAETHADSPTPEDFASLCAAISSRQWPQLLALDQLRQEQAAGRVFAGFSEGKIDFAPTFKVLKGEPGSIYGLKRSPAWCDRVLLKSALPHKRGSCSSYFAAPDICTSDHKPVGAVLSLPLITDTVTSGRTSARTPFKLYVASLKLEGEATWRRLAELAAHPGQAAAAAAAAAAAGGQGPEGQAAPQQQVKHKALKLQLVLSGACIAGKHQHFLRVDNEAVLSGLAAVGASSRAAPPDPAAAVAASLTLREENLPLLPGSAADLQDDWLLLQLVVVEGFKHRTIARGVVPLQPAVAEYNTRTFKAVEVPVQLECNTAAAGSAVISLQLISSSSARQGMYEAIRRMRTLAMSRHMTSLSATESRRHAGIGGSGGRSMLDRTMSGTLLRLGHKVVEGMGWRGGAGRRPGLPVSP</sequence>
<proteinExistence type="inferred from homology"/>
<dbReference type="SMART" id="SM00128">
    <property type="entry name" value="IPPc"/>
    <property type="match status" value="1"/>
</dbReference>
<feature type="region of interest" description="Disordered" evidence="2">
    <location>
        <begin position="269"/>
        <end position="302"/>
    </location>
</feature>
<dbReference type="PANTHER" id="PTHR11200">
    <property type="entry name" value="INOSITOL 5-PHOSPHATASE"/>
    <property type="match status" value="1"/>
</dbReference>
<evidence type="ECO:0000313" key="5">
    <source>
        <dbReference type="Proteomes" id="UP001244341"/>
    </source>
</evidence>
<dbReference type="Proteomes" id="UP001244341">
    <property type="component" value="Chromosome 2b"/>
</dbReference>
<dbReference type="InterPro" id="IPR036691">
    <property type="entry name" value="Endo/exonu/phosph_ase_sf"/>
</dbReference>
<feature type="domain" description="Inositol polyphosphate-related phosphatase" evidence="3">
    <location>
        <begin position="379"/>
        <end position="705"/>
    </location>
</feature>
<evidence type="ECO:0000256" key="1">
    <source>
        <dbReference type="ARBA" id="ARBA00010768"/>
    </source>
</evidence>
<dbReference type="InterPro" id="IPR046985">
    <property type="entry name" value="IP5"/>
</dbReference>
<name>A0ABY8TRV6_TETOB</name>
<dbReference type="Gene3D" id="3.60.10.10">
    <property type="entry name" value="Endonuclease/exonuclease/phosphatase"/>
    <property type="match status" value="2"/>
</dbReference>
<dbReference type="Pfam" id="PF22669">
    <property type="entry name" value="Exo_endo_phos2"/>
    <property type="match status" value="1"/>
</dbReference>
<evidence type="ECO:0000313" key="4">
    <source>
        <dbReference type="EMBL" id="WIA10188.1"/>
    </source>
</evidence>
<keyword evidence="5" id="KW-1185">Reference proteome</keyword>
<feature type="region of interest" description="Disordered" evidence="2">
    <location>
        <begin position="320"/>
        <end position="376"/>
    </location>
</feature>
<dbReference type="SUPFAM" id="SSF56219">
    <property type="entry name" value="DNase I-like"/>
    <property type="match status" value="1"/>
</dbReference>
<protein>
    <recommendedName>
        <fullName evidence="3">Inositol polyphosphate-related phosphatase domain-containing protein</fullName>
    </recommendedName>
</protein>